<evidence type="ECO:0000313" key="1">
    <source>
        <dbReference type="EMBL" id="KAF2315140.1"/>
    </source>
</evidence>
<dbReference type="Proteomes" id="UP000467840">
    <property type="component" value="Chromosome 15"/>
</dbReference>
<organism evidence="1 2">
    <name type="scientific">Hevea brasiliensis</name>
    <name type="common">Para rubber tree</name>
    <name type="synonym">Siphonia brasiliensis</name>
    <dbReference type="NCBI Taxonomy" id="3981"/>
    <lineage>
        <taxon>Eukaryota</taxon>
        <taxon>Viridiplantae</taxon>
        <taxon>Streptophyta</taxon>
        <taxon>Embryophyta</taxon>
        <taxon>Tracheophyta</taxon>
        <taxon>Spermatophyta</taxon>
        <taxon>Magnoliopsida</taxon>
        <taxon>eudicotyledons</taxon>
        <taxon>Gunneridae</taxon>
        <taxon>Pentapetalae</taxon>
        <taxon>rosids</taxon>
        <taxon>fabids</taxon>
        <taxon>Malpighiales</taxon>
        <taxon>Euphorbiaceae</taxon>
        <taxon>Crotonoideae</taxon>
        <taxon>Micrandreae</taxon>
        <taxon>Hevea</taxon>
    </lineage>
</organism>
<sequence>MTDGEGRVSGTVGGGGAHLTGWMPVRTFPVILLIILIHQLFKIQLVILHIRINIGNDFFGGIDHILDSIKNGTSAIVGNGIQEGNESNDRVWIAMERLRRNPRRQRRNYLRNKPPVSIGCSSTGQEENTIAFLETGAGKPSLLYFSSKHTEVIAKHTGYQVGHYCGEMGQDFWDARRWQPV</sequence>
<gene>
    <name evidence="1" type="ORF">GH714_038251</name>
</gene>
<proteinExistence type="predicted"/>
<keyword evidence="2" id="KW-1185">Reference proteome</keyword>
<evidence type="ECO:0000313" key="2">
    <source>
        <dbReference type="Proteomes" id="UP000467840"/>
    </source>
</evidence>
<dbReference type="EMBL" id="JAAGAX010000005">
    <property type="protein sequence ID" value="KAF2315140.1"/>
    <property type="molecule type" value="Genomic_DNA"/>
</dbReference>
<comment type="caution">
    <text evidence="1">The sequence shown here is derived from an EMBL/GenBank/DDBJ whole genome shotgun (WGS) entry which is preliminary data.</text>
</comment>
<reference evidence="1 2" key="1">
    <citation type="journal article" date="2020" name="Mol. Plant">
        <title>The Chromosome-Based Rubber Tree Genome Provides New Insights into Spurge Genome Evolution and Rubber Biosynthesis.</title>
        <authorList>
            <person name="Liu J."/>
            <person name="Shi C."/>
            <person name="Shi C.C."/>
            <person name="Li W."/>
            <person name="Zhang Q.J."/>
            <person name="Zhang Y."/>
            <person name="Li K."/>
            <person name="Lu H.F."/>
            <person name="Shi C."/>
            <person name="Zhu S.T."/>
            <person name="Xiao Z.Y."/>
            <person name="Nan H."/>
            <person name="Yue Y."/>
            <person name="Zhu X.G."/>
            <person name="Wu Y."/>
            <person name="Hong X.N."/>
            <person name="Fan G.Y."/>
            <person name="Tong Y."/>
            <person name="Zhang D."/>
            <person name="Mao C.L."/>
            <person name="Liu Y.L."/>
            <person name="Hao S.J."/>
            <person name="Liu W.Q."/>
            <person name="Lv M.Q."/>
            <person name="Zhang H.B."/>
            <person name="Liu Y."/>
            <person name="Hu-Tang G.R."/>
            <person name="Wang J.P."/>
            <person name="Wang J.H."/>
            <person name="Sun Y.H."/>
            <person name="Ni S.B."/>
            <person name="Chen W.B."/>
            <person name="Zhang X.C."/>
            <person name="Jiao Y.N."/>
            <person name="Eichler E.E."/>
            <person name="Li G.H."/>
            <person name="Liu X."/>
            <person name="Gao L.Z."/>
        </authorList>
    </citation>
    <scope>NUCLEOTIDE SEQUENCE [LARGE SCALE GENOMIC DNA]</scope>
    <source>
        <strain evidence="2">cv. GT1</strain>
        <tissue evidence="1">Leaf</tissue>
    </source>
</reference>
<protein>
    <submittedName>
        <fullName evidence="1">Uncharacterized protein</fullName>
    </submittedName>
</protein>
<name>A0A6A6MN67_HEVBR</name>
<accession>A0A6A6MN67</accession>
<dbReference type="AlphaFoldDB" id="A0A6A6MN67"/>